<keyword evidence="4" id="KW-0663">Pyridoxal phosphate</keyword>
<evidence type="ECO:0000313" key="6">
    <source>
        <dbReference type="EMBL" id="QXM06655.1"/>
    </source>
</evidence>
<protein>
    <submittedName>
        <fullName evidence="6">Pyridoxal phosphate-dependent aminotransferase</fullName>
    </submittedName>
</protein>
<organism evidence="6 7">
    <name type="scientific">Crassaminicella indica</name>
    <dbReference type="NCBI Taxonomy" id="2855394"/>
    <lineage>
        <taxon>Bacteria</taxon>
        <taxon>Bacillati</taxon>
        <taxon>Bacillota</taxon>
        <taxon>Clostridia</taxon>
        <taxon>Eubacteriales</taxon>
        <taxon>Clostridiaceae</taxon>
        <taxon>Crassaminicella</taxon>
    </lineage>
</organism>
<dbReference type="RefSeq" id="WP_218283351.1">
    <property type="nucleotide sequence ID" value="NZ_CP078093.1"/>
</dbReference>
<evidence type="ECO:0000256" key="1">
    <source>
        <dbReference type="ARBA" id="ARBA00001933"/>
    </source>
</evidence>
<name>A0ABX8RG29_9CLOT</name>
<sequence>MLSSKLKEITPSFTIGISTKVKELKGQGQDIINLSIGEPDFLTPQAAKTNAIKAINTNKTKYDSAAGLLTLRKAIQNKLQVENNISYELDEIIVSNGAKHAITNTLIALLDHGDEVIIPKPYWVSYPEMVKLVGGKPIFMDTKKENHFKVTPKAIEHIITPKTKMIFITTPSNPTGAVYSKEELKRIVDVCLKHNIYILSDEIYEKICYTNSFVSIASLSDEAKNITITINGLSKSAAMTGWRIGYSATNKTLAKAIATVQGHLVSHPSTISQWAAVSALNSCHTEMVEMINTYQARRDLAVEALKKIKELEFIEPQGAFYLFIDISKLKNKLKWNNSFSVAFSDMLLNKGKVAVVPGIAFGMDDFIRISYACDTEELLEGISRIQAFIENL</sequence>
<keyword evidence="2 6" id="KW-0032">Aminotransferase</keyword>
<keyword evidence="3" id="KW-0808">Transferase</keyword>
<dbReference type="InterPro" id="IPR050596">
    <property type="entry name" value="AspAT/PAT-like"/>
</dbReference>
<dbReference type="PANTHER" id="PTHR46383:SF1">
    <property type="entry name" value="ASPARTATE AMINOTRANSFERASE"/>
    <property type="match status" value="1"/>
</dbReference>
<evidence type="ECO:0000256" key="4">
    <source>
        <dbReference type="ARBA" id="ARBA00022898"/>
    </source>
</evidence>
<dbReference type="PROSITE" id="PS00105">
    <property type="entry name" value="AA_TRANSFER_CLASS_1"/>
    <property type="match status" value="1"/>
</dbReference>
<evidence type="ECO:0000259" key="5">
    <source>
        <dbReference type="Pfam" id="PF00155"/>
    </source>
</evidence>
<dbReference type="PANTHER" id="PTHR46383">
    <property type="entry name" value="ASPARTATE AMINOTRANSFERASE"/>
    <property type="match status" value="1"/>
</dbReference>
<dbReference type="InterPro" id="IPR004838">
    <property type="entry name" value="NHTrfase_class1_PyrdxlP-BS"/>
</dbReference>
<evidence type="ECO:0000256" key="2">
    <source>
        <dbReference type="ARBA" id="ARBA00022576"/>
    </source>
</evidence>
<reference evidence="6" key="1">
    <citation type="submission" date="2021-07" db="EMBL/GenBank/DDBJ databases">
        <title>Complete genome sequence of Crassaminicella sp. 143-21, isolated from a deep-sea hydrothermal vent.</title>
        <authorList>
            <person name="Li X."/>
        </authorList>
    </citation>
    <scope>NUCLEOTIDE SEQUENCE</scope>
    <source>
        <strain evidence="6">143-21</strain>
    </source>
</reference>
<evidence type="ECO:0000313" key="7">
    <source>
        <dbReference type="Proteomes" id="UP000886818"/>
    </source>
</evidence>
<evidence type="ECO:0000256" key="3">
    <source>
        <dbReference type="ARBA" id="ARBA00022679"/>
    </source>
</evidence>
<dbReference type="GO" id="GO:0008483">
    <property type="term" value="F:transaminase activity"/>
    <property type="evidence" value="ECO:0007669"/>
    <property type="project" value="UniProtKB-KW"/>
</dbReference>
<dbReference type="CDD" id="cd00609">
    <property type="entry name" value="AAT_like"/>
    <property type="match status" value="1"/>
</dbReference>
<proteinExistence type="predicted"/>
<dbReference type="Pfam" id="PF00155">
    <property type="entry name" value="Aminotran_1_2"/>
    <property type="match status" value="1"/>
</dbReference>
<accession>A0ABX8RG29</accession>
<dbReference type="Proteomes" id="UP000886818">
    <property type="component" value="Chromosome"/>
</dbReference>
<gene>
    <name evidence="6" type="ORF">KVH43_02710</name>
</gene>
<dbReference type="EMBL" id="CP078093">
    <property type="protein sequence ID" value="QXM06655.1"/>
    <property type="molecule type" value="Genomic_DNA"/>
</dbReference>
<dbReference type="InterPro" id="IPR004839">
    <property type="entry name" value="Aminotransferase_I/II_large"/>
</dbReference>
<comment type="cofactor">
    <cofactor evidence="1">
        <name>pyridoxal 5'-phosphate</name>
        <dbReference type="ChEBI" id="CHEBI:597326"/>
    </cofactor>
</comment>
<feature type="domain" description="Aminotransferase class I/classII large" evidence="5">
    <location>
        <begin position="30"/>
        <end position="385"/>
    </location>
</feature>
<keyword evidence="7" id="KW-1185">Reference proteome</keyword>